<sequence>MSSSSSSGDAVAGKVPFSQEMQALMMRVHSEMGNRLKGKYDRAKAEAIANYLWALPSVDGCTIDFDFVCQILGQQKKNALRLLTGQRGHLWLIEGVDYKKMSRQSEHGQMVNKYYLTPKTLKKFCIASQTESGAVVREIFVQIYDGLRELKQALDAGEVALVRTQPTVPLALESSARERLKTCDLTKAVNAKLCLPGKRMDARVGFLHAKINESVMGMTKQELAEQINKKKSSFVARDYMSDAQQSQTAVFLALSNSFGDAEEMRTALMQSTREFDTSVLARFLHNKPGEVPAKNMTLKRARDTVALIEDAGPTPKRGRQLTLM</sequence>
<accession>A0A2R5H1G9</accession>
<dbReference type="InParanoid" id="A0A2R5H1G9"/>
<dbReference type="AlphaFoldDB" id="A0A2R5H1G9"/>
<dbReference type="Proteomes" id="UP000241890">
    <property type="component" value="Unassembled WGS sequence"/>
</dbReference>
<dbReference type="EMBL" id="BEYU01000231">
    <property type="protein sequence ID" value="GBG34923.1"/>
    <property type="molecule type" value="Genomic_DNA"/>
</dbReference>
<protein>
    <submittedName>
        <fullName evidence="1">Uncharacterized protein</fullName>
    </submittedName>
</protein>
<proteinExistence type="predicted"/>
<evidence type="ECO:0000313" key="2">
    <source>
        <dbReference type="Proteomes" id="UP000241890"/>
    </source>
</evidence>
<reference evidence="1 2" key="1">
    <citation type="submission" date="2017-12" db="EMBL/GenBank/DDBJ databases">
        <title>Sequencing, de novo assembly and annotation of complete genome of a new Thraustochytrid species, strain FCC1311.</title>
        <authorList>
            <person name="Sedici K."/>
            <person name="Godart F."/>
            <person name="Aiese Cigliano R."/>
            <person name="Sanseverino W."/>
            <person name="Barakat M."/>
            <person name="Ortet P."/>
            <person name="Marechal E."/>
            <person name="Cagnac O."/>
            <person name="Amato A."/>
        </authorList>
    </citation>
    <scope>NUCLEOTIDE SEQUENCE [LARGE SCALE GENOMIC DNA]</scope>
</reference>
<comment type="caution">
    <text evidence="1">The sequence shown here is derived from an EMBL/GenBank/DDBJ whole genome shotgun (WGS) entry which is preliminary data.</text>
</comment>
<gene>
    <name evidence="1" type="ORF">FCC1311_111462</name>
</gene>
<evidence type="ECO:0000313" key="1">
    <source>
        <dbReference type="EMBL" id="GBG34923.1"/>
    </source>
</evidence>
<organism evidence="1 2">
    <name type="scientific">Hondaea fermentalgiana</name>
    <dbReference type="NCBI Taxonomy" id="2315210"/>
    <lineage>
        <taxon>Eukaryota</taxon>
        <taxon>Sar</taxon>
        <taxon>Stramenopiles</taxon>
        <taxon>Bigyra</taxon>
        <taxon>Labyrinthulomycetes</taxon>
        <taxon>Thraustochytrida</taxon>
        <taxon>Thraustochytriidae</taxon>
        <taxon>Hondaea</taxon>
    </lineage>
</organism>
<keyword evidence="2" id="KW-1185">Reference proteome</keyword>
<name>A0A2R5H1G9_9STRA</name>